<dbReference type="GO" id="GO:0003677">
    <property type="term" value="F:DNA binding"/>
    <property type="evidence" value="ECO:0007669"/>
    <property type="project" value="UniProtKB-UniRule"/>
</dbReference>
<dbReference type="OrthoDB" id="198497at2157"/>
<organism evidence="6 7">
    <name type="scientific">Halobacterium jilantaiense</name>
    <dbReference type="NCBI Taxonomy" id="355548"/>
    <lineage>
        <taxon>Archaea</taxon>
        <taxon>Methanobacteriati</taxon>
        <taxon>Methanobacteriota</taxon>
        <taxon>Stenosarchaea group</taxon>
        <taxon>Halobacteria</taxon>
        <taxon>Halobacteriales</taxon>
        <taxon>Halobacteriaceae</taxon>
        <taxon>Halobacterium</taxon>
    </lineage>
</organism>
<keyword evidence="1 3" id="KW-0238">DNA-binding</keyword>
<dbReference type="STRING" id="355548.SAMN04487945_0873"/>
<keyword evidence="7" id="KW-1185">Reference proteome</keyword>
<dbReference type="InterPro" id="IPR044068">
    <property type="entry name" value="CB"/>
</dbReference>
<dbReference type="Gene3D" id="1.10.443.10">
    <property type="entry name" value="Intergrase catalytic core"/>
    <property type="match status" value="1"/>
</dbReference>
<evidence type="ECO:0000256" key="4">
    <source>
        <dbReference type="SAM" id="MobiDB-lite"/>
    </source>
</evidence>
<evidence type="ECO:0000256" key="2">
    <source>
        <dbReference type="ARBA" id="ARBA00023172"/>
    </source>
</evidence>
<feature type="region of interest" description="Disordered" evidence="4">
    <location>
        <begin position="351"/>
        <end position="371"/>
    </location>
</feature>
<evidence type="ECO:0000313" key="7">
    <source>
        <dbReference type="Proteomes" id="UP000198518"/>
    </source>
</evidence>
<feature type="compositionally biased region" description="Basic and acidic residues" evidence="4">
    <location>
        <begin position="362"/>
        <end position="371"/>
    </location>
</feature>
<name>A0A1I0NHT7_9EURY</name>
<dbReference type="Gene3D" id="1.10.150.130">
    <property type="match status" value="1"/>
</dbReference>
<dbReference type="Proteomes" id="UP000198518">
    <property type="component" value="Unassembled WGS sequence"/>
</dbReference>
<accession>A0A1I0NHT7</accession>
<dbReference type="InterPro" id="IPR010998">
    <property type="entry name" value="Integrase_recombinase_N"/>
</dbReference>
<dbReference type="InterPro" id="IPR011010">
    <property type="entry name" value="DNA_brk_join_enz"/>
</dbReference>
<evidence type="ECO:0000313" key="6">
    <source>
        <dbReference type="EMBL" id="SEW00741.1"/>
    </source>
</evidence>
<feature type="domain" description="Core-binding (CB)" evidence="5">
    <location>
        <begin position="39"/>
        <end position="122"/>
    </location>
</feature>
<dbReference type="AlphaFoldDB" id="A0A1I0NHT7"/>
<evidence type="ECO:0000259" key="5">
    <source>
        <dbReference type="PROSITE" id="PS51900"/>
    </source>
</evidence>
<feature type="region of interest" description="Disordered" evidence="4">
    <location>
        <begin position="206"/>
        <end position="232"/>
    </location>
</feature>
<evidence type="ECO:0000256" key="1">
    <source>
        <dbReference type="ARBA" id="ARBA00023125"/>
    </source>
</evidence>
<proteinExistence type="predicted"/>
<feature type="region of interest" description="Disordered" evidence="4">
    <location>
        <begin position="255"/>
        <end position="274"/>
    </location>
</feature>
<dbReference type="InterPro" id="IPR013762">
    <property type="entry name" value="Integrase-like_cat_sf"/>
</dbReference>
<dbReference type="SUPFAM" id="SSF56349">
    <property type="entry name" value="DNA breaking-rejoining enzymes"/>
    <property type="match status" value="1"/>
</dbReference>
<dbReference type="GO" id="GO:0006310">
    <property type="term" value="P:DNA recombination"/>
    <property type="evidence" value="ECO:0007669"/>
    <property type="project" value="UniProtKB-KW"/>
</dbReference>
<protein>
    <submittedName>
        <fullName evidence="6">Phage integrase, N-terminal SAM-like domain</fullName>
    </submittedName>
</protein>
<feature type="compositionally biased region" description="Polar residues" evidence="4">
    <location>
        <begin position="264"/>
        <end position="274"/>
    </location>
</feature>
<keyword evidence="2" id="KW-0233">DNA recombination</keyword>
<dbReference type="GO" id="GO:0015074">
    <property type="term" value="P:DNA integration"/>
    <property type="evidence" value="ECO:0007669"/>
    <property type="project" value="InterPro"/>
</dbReference>
<reference evidence="6 7" key="1">
    <citation type="submission" date="2016-10" db="EMBL/GenBank/DDBJ databases">
        <authorList>
            <person name="de Groot N.N."/>
        </authorList>
    </citation>
    <scope>NUCLEOTIDE SEQUENCE [LARGE SCALE GENOMIC DNA]</scope>
    <source>
        <strain evidence="6 7">CGMCC 1.5337</strain>
    </source>
</reference>
<dbReference type="RefSeq" id="WP_089668153.1">
    <property type="nucleotide sequence ID" value="NZ_FOJA01000001.1"/>
</dbReference>
<sequence>MTEQLAKLLAETDDPQAIKELLEYADNDQTTPPSAQDRATLQELCERFVSRRQDRSPATRAQYKRTIPPFIAFATSHEVTTPAGISPDLLDQYIDALQATHDSDATILTHTKNVRGWLRWLNKRGHCPERVYRILDKDELGLEPSARDEALPTTVANTILERLRQQRQGSLKHAVLELLWNAALRIGGLHSLDLQDFDPENNELRVRHRPEQGTRLKNGSQNHGRGGDGERNILLDDAATRTLDLYTQYERTDITEPHGRDPLFTTSQGRASQSTLRRTVYEATSCRWHPTDPDPPDCNGDCDPDAAVCPYSYYPHAIRRGAIVHHLSGGLRPDLASQRFDVSIQTLEKHYDPRSKRRRRKDRADSVRDAW</sequence>
<evidence type="ECO:0000256" key="3">
    <source>
        <dbReference type="PROSITE-ProRule" id="PRU01248"/>
    </source>
</evidence>
<dbReference type="PROSITE" id="PS51900">
    <property type="entry name" value="CB"/>
    <property type="match status" value="1"/>
</dbReference>
<gene>
    <name evidence="6" type="ORF">SAMN04487945_0873</name>
</gene>
<dbReference type="EMBL" id="FOJA01000001">
    <property type="protein sequence ID" value="SEW00741.1"/>
    <property type="molecule type" value="Genomic_DNA"/>
</dbReference>